<sequence length="61" mass="6906">MDNIPTKFDGDDEKDGDQQLTMHDASPTIQATRSSFSPYVQVAAVLEKDKGKKTLQKIYRF</sequence>
<dbReference type="EMBL" id="SPHZ02000001">
    <property type="protein sequence ID" value="KAF0932692.1"/>
    <property type="molecule type" value="Genomic_DNA"/>
</dbReference>
<evidence type="ECO:0000313" key="3">
    <source>
        <dbReference type="Proteomes" id="UP000479710"/>
    </source>
</evidence>
<feature type="region of interest" description="Disordered" evidence="1">
    <location>
        <begin position="1"/>
        <end position="20"/>
    </location>
</feature>
<dbReference type="AlphaFoldDB" id="A0A6G1F7A4"/>
<comment type="caution">
    <text evidence="2">The sequence shown here is derived from an EMBL/GenBank/DDBJ whole genome shotgun (WGS) entry which is preliminary data.</text>
</comment>
<accession>A0A6G1F7A4</accession>
<gene>
    <name evidence="2" type="ORF">E2562_011987</name>
</gene>
<keyword evidence="3" id="KW-1185">Reference proteome</keyword>
<reference evidence="2 3" key="1">
    <citation type="submission" date="2019-11" db="EMBL/GenBank/DDBJ databases">
        <title>Whole genome sequence of Oryza granulata.</title>
        <authorList>
            <person name="Li W."/>
        </authorList>
    </citation>
    <scope>NUCLEOTIDE SEQUENCE [LARGE SCALE GENOMIC DNA]</scope>
    <source>
        <strain evidence="3">cv. Menghai</strain>
        <tissue evidence="2">Leaf</tissue>
    </source>
</reference>
<proteinExistence type="predicted"/>
<evidence type="ECO:0000313" key="2">
    <source>
        <dbReference type="EMBL" id="KAF0932692.1"/>
    </source>
</evidence>
<name>A0A6G1F7A4_9ORYZ</name>
<evidence type="ECO:0000256" key="1">
    <source>
        <dbReference type="SAM" id="MobiDB-lite"/>
    </source>
</evidence>
<organism evidence="2 3">
    <name type="scientific">Oryza meyeriana var. granulata</name>
    <dbReference type="NCBI Taxonomy" id="110450"/>
    <lineage>
        <taxon>Eukaryota</taxon>
        <taxon>Viridiplantae</taxon>
        <taxon>Streptophyta</taxon>
        <taxon>Embryophyta</taxon>
        <taxon>Tracheophyta</taxon>
        <taxon>Spermatophyta</taxon>
        <taxon>Magnoliopsida</taxon>
        <taxon>Liliopsida</taxon>
        <taxon>Poales</taxon>
        <taxon>Poaceae</taxon>
        <taxon>BOP clade</taxon>
        <taxon>Oryzoideae</taxon>
        <taxon>Oryzeae</taxon>
        <taxon>Oryzinae</taxon>
        <taxon>Oryza</taxon>
        <taxon>Oryza meyeriana</taxon>
    </lineage>
</organism>
<dbReference type="Proteomes" id="UP000479710">
    <property type="component" value="Unassembled WGS sequence"/>
</dbReference>
<protein>
    <submittedName>
        <fullName evidence="2">Uncharacterized protein</fullName>
    </submittedName>
</protein>